<dbReference type="AlphaFoldDB" id="A0A1G8X935"/>
<comment type="cofactor">
    <cofactor evidence="4">
        <name>Zn(2+)</name>
        <dbReference type="ChEBI" id="CHEBI:29105"/>
    </cofactor>
    <text evidence="4">Binds 1 zinc ion.</text>
</comment>
<dbReference type="Pfam" id="PF17283">
    <property type="entry name" value="Zn_ribbon_SprT"/>
    <property type="match status" value="1"/>
</dbReference>
<dbReference type="EMBL" id="FNFK01000006">
    <property type="protein sequence ID" value="SDJ86877.1"/>
    <property type="molecule type" value="Genomic_DNA"/>
</dbReference>
<gene>
    <name evidence="6" type="ORF">SAMN04488098_10069</name>
</gene>
<dbReference type="GO" id="GO:0008270">
    <property type="term" value="F:zinc ion binding"/>
    <property type="evidence" value="ECO:0007669"/>
    <property type="project" value="UniProtKB-UniRule"/>
</dbReference>
<feature type="binding site" evidence="4">
    <location>
        <position position="87"/>
    </location>
    <ligand>
        <name>Zn(2+)</name>
        <dbReference type="ChEBI" id="CHEBI:29105"/>
    </ligand>
</feature>
<evidence type="ECO:0000256" key="1">
    <source>
        <dbReference type="ARBA" id="ARBA00022490"/>
    </source>
</evidence>
<keyword evidence="2 4" id="KW-0479">Metal-binding</keyword>
<keyword evidence="1 4" id="KW-0963">Cytoplasm</keyword>
<feature type="domain" description="SprT-like" evidence="5">
    <location>
        <begin position="24"/>
        <end position="167"/>
    </location>
</feature>
<dbReference type="Pfam" id="PF10263">
    <property type="entry name" value="SprT-like"/>
    <property type="match status" value="1"/>
</dbReference>
<dbReference type="NCBIfam" id="NF003339">
    <property type="entry name" value="PRK04351.1"/>
    <property type="match status" value="1"/>
</dbReference>
<dbReference type="SMART" id="SM00731">
    <property type="entry name" value="SprT"/>
    <property type="match status" value="1"/>
</dbReference>
<evidence type="ECO:0000313" key="6">
    <source>
        <dbReference type="EMBL" id="SDJ86877.1"/>
    </source>
</evidence>
<evidence type="ECO:0000256" key="2">
    <source>
        <dbReference type="ARBA" id="ARBA00022723"/>
    </source>
</evidence>
<sequence length="177" mass="20802">MKKRSGQSTCHFFLLYGGVHMNQKELQQLVETISLNDFGKPFRHQATFNSRLRTTGGRYHMKSHDLDFNPKVIDKLGEEIFIGIVRHELCHYHLHLEGRGYQHKDSDFKVLLKQVGGLRFVPSLREEKVVQYWEYRCTSCDSLIHRQRRFNLSKYVCARCKGKFELKGRIEGKTAVN</sequence>
<organism evidence="6 7">
    <name type="scientific">Alkalibacterium thalassium</name>
    <dbReference type="NCBI Taxonomy" id="426701"/>
    <lineage>
        <taxon>Bacteria</taxon>
        <taxon>Bacillati</taxon>
        <taxon>Bacillota</taxon>
        <taxon>Bacilli</taxon>
        <taxon>Lactobacillales</taxon>
        <taxon>Carnobacteriaceae</taxon>
        <taxon>Alkalibacterium</taxon>
    </lineage>
</organism>
<dbReference type="GO" id="GO:0005737">
    <property type="term" value="C:cytoplasm"/>
    <property type="evidence" value="ECO:0007669"/>
    <property type="project" value="UniProtKB-SubCell"/>
</dbReference>
<evidence type="ECO:0000256" key="4">
    <source>
        <dbReference type="HAMAP-Rule" id="MF_00745"/>
    </source>
</evidence>
<feature type="active site" evidence="4">
    <location>
        <position position="88"/>
    </location>
</feature>
<dbReference type="Proteomes" id="UP000199433">
    <property type="component" value="Unassembled WGS sequence"/>
</dbReference>
<keyword evidence="3 4" id="KW-0862">Zinc</keyword>
<keyword evidence="7" id="KW-1185">Reference proteome</keyword>
<dbReference type="InterPro" id="IPR035240">
    <property type="entry name" value="SprT_Zn_ribbon"/>
</dbReference>
<protein>
    <recommendedName>
        <fullName evidence="4">Protein SprT-like</fullName>
    </recommendedName>
</protein>
<evidence type="ECO:0000313" key="7">
    <source>
        <dbReference type="Proteomes" id="UP000199433"/>
    </source>
</evidence>
<dbReference type="HAMAP" id="MF_00745">
    <property type="entry name" value="SprT_like"/>
    <property type="match status" value="1"/>
</dbReference>
<evidence type="ECO:0000259" key="5">
    <source>
        <dbReference type="SMART" id="SM00731"/>
    </source>
</evidence>
<dbReference type="STRING" id="426701.SAMN04488098_10069"/>
<comment type="similarity">
    <text evidence="4">Belongs to the SprT family.</text>
</comment>
<evidence type="ECO:0000256" key="3">
    <source>
        <dbReference type="ARBA" id="ARBA00022833"/>
    </source>
</evidence>
<reference evidence="7" key="1">
    <citation type="submission" date="2016-10" db="EMBL/GenBank/DDBJ databases">
        <authorList>
            <person name="Varghese N."/>
            <person name="Submissions S."/>
        </authorList>
    </citation>
    <scope>NUCLEOTIDE SEQUENCE [LARGE SCALE GENOMIC DNA]</scope>
    <source>
        <strain evidence="7">DSM 19181</strain>
    </source>
</reference>
<proteinExistence type="inferred from homology"/>
<accession>A0A1G8X935</accession>
<dbReference type="InterPro" id="IPR006640">
    <property type="entry name" value="SprT-like_domain"/>
</dbReference>
<dbReference type="GO" id="GO:0006950">
    <property type="term" value="P:response to stress"/>
    <property type="evidence" value="ECO:0007669"/>
    <property type="project" value="UniProtKB-ARBA"/>
</dbReference>
<feature type="binding site" evidence="4">
    <location>
        <position position="91"/>
    </location>
    <ligand>
        <name>Zn(2+)</name>
        <dbReference type="ChEBI" id="CHEBI:29105"/>
    </ligand>
</feature>
<name>A0A1G8X935_9LACT</name>
<comment type="subcellular location">
    <subcellularLocation>
        <location evidence="4">Cytoplasm</location>
    </subcellularLocation>
</comment>
<dbReference type="InterPro" id="IPR023524">
    <property type="entry name" value="Uncharacterised_SprT-like"/>
</dbReference>